<evidence type="ECO:0000256" key="2">
    <source>
        <dbReference type="ARBA" id="ARBA00022801"/>
    </source>
</evidence>
<dbReference type="InterPro" id="IPR026283">
    <property type="entry name" value="B-gal_1-like"/>
</dbReference>
<evidence type="ECO:0000256" key="6">
    <source>
        <dbReference type="RuleBase" id="RU003679"/>
    </source>
</evidence>
<dbReference type="PRINTS" id="PR00742">
    <property type="entry name" value="GLHYDRLASE35"/>
</dbReference>
<dbReference type="GO" id="GO:0005975">
    <property type="term" value="P:carbohydrate metabolic process"/>
    <property type="evidence" value="ECO:0007669"/>
    <property type="project" value="InterPro"/>
</dbReference>
<evidence type="ECO:0000259" key="10">
    <source>
        <dbReference type="Pfam" id="PF21467"/>
    </source>
</evidence>
<keyword evidence="3 5" id="KW-0326">Glycosidase</keyword>
<dbReference type="AlphaFoldDB" id="A0A553P313"/>
<dbReference type="Pfam" id="PF21467">
    <property type="entry name" value="BetaGal_gal-bd"/>
    <property type="match status" value="1"/>
</dbReference>
<dbReference type="Pfam" id="PF01301">
    <property type="entry name" value="Glyco_hydro_35"/>
    <property type="match status" value="1"/>
</dbReference>
<evidence type="ECO:0000256" key="3">
    <source>
        <dbReference type="ARBA" id="ARBA00023295"/>
    </source>
</evidence>
<feature type="active site" description="Proton donor" evidence="4">
    <location>
        <position position="207"/>
    </location>
</feature>
<dbReference type="InterPro" id="IPR017853">
    <property type="entry name" value="GH"/>
</dbReference>
<dbReference type="InterPro" id="IPR001944">
    <property type="entry name" value="Glycoside_Hdrlase_35"/>
</dbReference>
<evidence type="ECO:0000256" key="1">
    <source>
        <dbReference type="ARBA" id="ARBA00009809"/>
    </source>
</evidence>
<dbReference type="FunFam" id="2.60.120.260:FF:000049">
    <property type="entry name" value="Beta-galactosidase"/>
    <property type="match status" value="1"/>
</dbReference>
<feature type="chain" id="PRO_5021792345" description="Beta-galactosidase" evidence="7">
    <location>
        <begin position="23"/>
        <end position="718"/>
    </location>
</feature>
<feature type="signal peptide" evidence="7">
    <location>
        <begin position="1"/>
        <end position="22"/>
    </location>
</feature>
<evidence type="ECO:0000259" key="8">
    <source>
        <dbReference type="Pfam" id="PF01301"/>
    </source>
</evidence>
<dbReference type="GO" id="GO:0004565">
    <property type="term" value="F:beta-galactosidase activity"/>
    <property type="evidence" value="ECO:0007669"/>
    <property type="project" value="UniProtKB-EC"/>
</dbReference>
<keyword evidence="7" id="KW-0732">Signal</keyword>
<protein>
    <recommendedName>
        <fullName evidence="5">Beta-galactosidase</fullName>
        <ecNumber evidence="5">3.2.1.23</ecNumber>
    </recommendedName>
</protein>
<accession>A0A553P313</accession>
<dbReference type="InterPro" id="IPR048912">
    <property type="entry name" value="BetaGal1-like_ABD1"/>
</dbReference>
<dbReference type="InterPro" id="IPR031330">
    <property type="entry name" value="Gly_Hdrlase_35_cat"/>
</dbReference>
<sequence length="718" mass="81524">MCRFKLCFLLMTLSHLAWEGMAQQPTVYEYFSSGGITEGLKADQRDHFTLNGKPLTIYSGSFHYFRIHPDQWRDRLRKYRAAGLNAVDIYVPWNLHEPKRGEFDFGQGNNDFSMFLDLPRVLEIVQEEDLLVVFRPGPYICGEWEFGGLPSWLLSETPMFIRTSHKPYQDRAAIYLHEIISRVKDMQFYSASGKTGGPIIAVQIENEYGNFGYGDFPRDIEHLRFLKKTLETEGVESLLFTSDSPNLTKDYGNVDNVLMTANFKFDSLENLDNLLSFQPNRPVFVTEFWPGWFDHWFEQVHNTLNLEDFTEILQNIFLYKGSVNFYMFHGGTNWGFMNGANVLAGTGLPIFPSYAPDTASYDYDAPLTEAGHYTPKYDRAAEMIATNDPLANVLAKPARPAIVPPVAYPDITITEYLDYAGILSNLPSTAKQSSKVLLPMEQLDLNDGNGQSYGYIIYRKQLALKTGDKIKIRGHVRDLLQLIVNGKMVNRPILEFSDLAFFGSWGPLDSEFEVDLSEVGTCNPSCTVDFMVENLGRANYGKPHELQQNKGLWEGPVLLNNQPLEDWEIMSLEFNSAWVSRYDILGKDGHCLHFAFLQFLETNCNFSLSGWKPLGAEDLTLGPKIFKANLQVDDDSPQDTYFDFDCPDCQSWKHGSFFVNGFNVGRYFQVGPQKTLYIPGPFLATGSNEIVIMENYGGSNKMKFTDVPNYGSPSSPQK</sequence>
<dbReference type="Gene3D" id="2.60.120.260">
    <property type="entry name" value="Galactose-binding domain-like"/>
    <property type="match status" value="2"/>
</dbReference>
<dbReference type="InterPro" id="IPR048913">
    <property type="entry name" value="BetaGal_gal-bd"/>
</dbReference>
<comment type="caution">
    <text evidence="11">The sequence shown here is derived from an EMBL/GenBank/DDBJ whole genome shotgun (WGS) entry which is preliminary data.</text>
</comment>
<dbReference type="PANTHER" id="PTHR23421">
    <property type="entry name" value="BETA-GALACTOSIDASE RELATED"/>
    <property type="match status" value="1"/>
</dbReference>
<comment type="similarity">
    <text evidence="1 6">Belongs to the glycosyl hydrolase 35 family.</text>
</comment>
<keyword evidence="2 5" id="KW-0378">Hydrolase</keyword>
<dbReference type="EMBL" id="VCGU01000008">
    <property type="protein sequence ID" value="TRY72030.1"/>
    <property type="molecule type" value="Genomic_DNA"/>
</dbReference>
<evidence type="ECO:0000256" key="4">
    <source>
        <dbReference type="PIRSR" id="PIRSR006336-1"/>
    </source>
</evidence>
<dbReference type="InterPro" id="IPR008979">
    <property type="entry name" value="Galactose-bd-like_sf"/>
</dbReference>
<dbReference type="Proteomes" id="UP000318571">
    <property type="component" value="Chromosome 7"/>
</dbReference>
<dbReference type="SUPFAM" id="SSF51445">
    <property type="entry name" value="(Trans)glycosidases"/>
    <property type="match status" value="1"/>
</dbReference>
<dbReference type="SUPFAM" id="SSF49785">
    <property type="entry name" value="Galactose-binding domain-like"/>
    <property type="match status" value="1"/>
</dbReference>
<feature type="active site" description="Nucleophile" evidence="4">
    <location>
        <position position="287"/>
    </location>
</feature>
<reference evidence="11 12" key="1">
    <citation type="journal article" date="2018" name="Nat. Ecol. Evol.">
        <title>Genomic signatures of mitonuclear coevolution across populations of Tigriopus californicus.</title>
        <authorList>
            <person name="Barreto F.S."/>
            <person name="Watson E.T."/>
            <person name="Lima T.G."/>
            <person name="Willett C.S."/>
            <person name="Edmands S."/>
            <person name="Li W."/>
            <person name="Burton R.S."/>
        </authorList>
    </citation>
    <scope>NUCLEOTIDE SEQUENCE [LARGE SCALE GENOMIC DNA]</scope>
    <source>
        <strain evidence="11 12">San Diego</strain>
    </source>
</reference>
<dbReference type="InterPro" id="IPR019801">
    <property type="entry name" value="Glyco_hydro_35_CS"/>
</dbReference>
<dbReference type="EC" id="3.2.1.23" evidence="5"/>
<evidence type="ECO:0000256" key="5">
    <source>
        <dbReference type="RuleBase" id="RU000675"/>
    </source>
</evidence>
<dbReference type="OMA" id="MFENGGP"/>
<feature type="domain" description="Beta-galactosidase galactose-binding" evidence="10">
    <location>
        <begin position="625"/>
        <end position="688"/>
    </location>
</feature>
<name>A0A553P313_TIGCA</name>
<comment type="catalytic activity">
    <reaction evidence="5">
        <text>Hydrolysis of terminal non-reducing beta-D-galactose residues in beta-D-galactosides.</text>
        <dbReference type="EC" id="3.2.1.23"/>
    </reaction>
</comment>
<proteinExistence type="inferred from homology"/>
<dbReference type="PROSITE" id="PS01182">
    <property type="entry name" value="GLYCOSYL_HYDROL_F35"/>
    <property type="match status" value="1"/>
</dbReference>
<evidence type="ECO:0000313" key="12">
    <source>
        <dbReference type="Proteomes" id="UP000318571"/>
    </source>
</evidence>
<organism evidence="11 12">
    <name type="scientific">Tigriopus californicus</name>
    <name type="common">Marine copepod</name>
    <dbReference type="NCBI Taxonomy" id="6832"/>
    <lineage>
        <taxon>Eukaryota</taxon>
        <taxon>Metazoa</taxon>
        <taxon>Ecdysozoa</taxon>
        <taxon>Arthropoda</taxon>
        <taxon>Crustacea</taxon>
        <taxon>Multicrustacea</taxon>
        <taxon>Hexanauplia</taxon>
        <taxon>Copepoda</taxon>
        <taxon>Harpacticoida</taxon>
        <taxon>Harpacticidae</taxon>
        <taxon>Tigriopus</taxon>
    </lineage>
</organism>
<dbReference type="PIRSF" id="PIRSF006336">
    <property type="entry name" value="B-gal"/>
    <property type="match status" value="1"/>
</dbReference>
<gene>
    <name evidence="11" type="ORF">TCAL_01122</name>
</gene>
<dbReference type="Gene3D" id="3.20.20.80">
    <property type="entry name" value="Glycosidases"/>
    <property type="match status" value="1"/>
</dbReference>
<feature type="domain" description="Glycoside hydrolase 35 catalytic" evidence="8">
    <location>
        <begin position="48"/>
        <end position="384"/>
    </location>
</feature>
<evidence type="ECO:0000259" key="9">
    <source>
        <dbReference type="Pfam" id="PF21317"/>
    </source>
</evidence>
<keyword evidence="12" id="KW-1185">Reference proteome</keyword>
<feature type="domain" description="Beta-galactosidase 1-like first all-beta" evidence="9">
    <location>
        <begin position="523"/>
        <end position="573"/>
    </location>
</feature>
<evidence type="ECO:0000256" key="7">
    <source>
        <dbReference type="SAM" id="SignalP"/>
    </source>
</evidence>
<evidence type="ECO:0000313" key="11">
    <source>
        <dbReference type="EMBL" id="TRY72030.1"/>
    </source>
</evidence>
<dbReference type="Pfam" id="PF21317">
    <property type="entry name" value="BetaGal_ABD_1"/>
    <property type="match status" value="1"/>
</dbReference>
<dbReference type="STRING" id="6832.A0A553P313"/>